<name>A0A5C0AYU9_9BURK</name>
<proteinExistence type="predicted"/>
<feature type="transmembrane region" description="Helical" evidence="7">
    <location>
        <begin position="284"/>
        <end position="303"/>
    </location>
</feature>
<evidence type="ECO:0000256" key="7">
    <source>
        <dbReference type="SAM" id="Phobius"/>
    </source>
</evidence>
<keyword evidence="10" id="KW-1185">Reference proteome</keyword>
<dbReference type="PANTHER" id="PTHR23513">
    <property type="entry name" value="INTEGRAL MEMBRANE EFFLUX PROTEIN-RELATED"/>
    <property type="match status" value="1"/>
</dbReference>
<evidence type="ECO:0000256" key="1">
    <source>
        <dbReference type="ARBA" id="ARBA00004651"/>
    </source>
</evidence>
<evidence type="ECO:0000256" key="4">
    <source>
        <dbReference type="ARBA" id="ARBA00022692"/>
    </source>
</evidence>
<dbReference type="Pfam" id="PF05977">
    <property type="entry name" value="MFS_3"/>
    <property type="match status" value="1"/>
</dbReference>
<keyword evidence="2" id="KW-0813">Transport</keyword>
<feature type="transmembrane region" description="Helical" evidence="7">
    <location>
        <begin position="217"/>
        <end position="239"/>
    </location>
</feature>
<sequence length="408" mass="42375">MHVTPSLPPAFQRLAWSNLLAQAAEQIGLATAPLLAVFLFQANTGQTSTLQTIQSLPFLLLAIPAGLLADRSSRRVILAAAEGLRAFSFGLILLLLATQNLTLAALAWLGFVGAAGTVVYNVTVPGMVPLLVDRPSLPQANGRLELARSIAFTAGPGLAGLLFSAVGAPLAYVLALLLSLAAMNFLRALPGNVVVPQTASIAAALREGLIFTFRHDLLRPTVITAVIFNTSWFLLQAAYVPYAVEHLGLSAAQVGSTLAAYGVGMVSGALVAPWIGKRLRFGSLVIIGPVSAFVGALIMAGTIRYSSLVLAWISFFLFGAGPVIWAIATATLRQAVTPQALMSRVSAVIMTLTYGARPAGAAIAVVIGTRYGAATCMVAAAVGFGLQLMMILSSRVPRLPSIPAGHTA</sequence>
<dbReference type="Proteomes" id="UP000325161">
    <property type="component" value="Chromosome"/>
</dbReference>
<evidence type="ECO:0000256" key="3">
    <source>
        <dbReference type="ARBA" id="ARBA00022475"/>
    </source>
</evidence>
<feature type="domain" description="Major facilitator superfamily (MFS) profile" evidence="8">
    <location>
        <begin position="1"/>
        <end position="397"/>
    </location>
</feature>
<protein>
    <submittedName>
        <fullName evidence="9">MFS transporter</fullName>
    </submittedName>
</protein>
<feature type="transmembrane region" description="Helical" evidence="7">
    <location>
        <begin position="344"/>
        <end position="365"/>
    </location>
</feature>
<dbReference type="SUPFAM" id="SSF103473">
    <property type="entry name" value="MFS general substrate transporter"/>
    <property type="match status" value="1"/>
</dbReference>
<dbReference type="PROSITE" id="PS50850">
    <property type="entry name" value="MFS"/>
    <property type="match status" value="1"/>
</dbReference>
<dbReference type="CDD" id="cd06173">
    <property type="entry name" value="MFS_MefA_like"/>
    <property type="match status" value="1"/>
</dbReference>
<dbReference type="InterPro" id="IPR010290">
    <property type="entry name" value="TM_effector"/>
</dbReference>
<dbReference type="OrthoDB" id="145388at2"/>
<dbReference type="KEGG" id="pacr:FXN63_13615"/>
<feature type="transmembrane region" description="Helical" evidence="7">
    <location>
        <begin position="158"/>
        <end position="182"/>
    </location>
</feature>
<dbReference type="Gene3D" id="1.20.1250.20">
    <property type="entry name" value="MFS general substrate transporter like domains"/>
    <property type="match status" value="1"/>
</dbReference>
<evidence type="ECO:0000313" key="9">
    <source>
        <dbReference type="EMBL" id="QEI06754.1"/>
    </source>
</evidence>
<reference evidence="9 10" key="1">
    <citation type="submission" date="2019-08" db="EMBL/GenBank/DDBJ databases">
        <title>Amphibian skin-associated Pigmentiphaga: genome sequence and occurrence across geography and hosts.</title>
        <authorList>
            <person name="Bletz M.C."/>
            <person name="Bunk B."/>
            <person name="Sproeer C."/>
            <person name="Biwer P."/>
            <person name="Reiter S."/>
            <person name="Rabemananjara F.C.E."/>
            <person name="Schulz S."/>
            <person name="Overmann J."/>
            <person name="Vences M."/>
        </authorList>
    </citation>
    <scope>NUCLEOTIDE SEQUENCE [LARGE SCALE GENOMIC DNA]</scope>
    <source>
        <strain evidence="9 10">Mada1488</strain>
    </source>
</reference>
<feature type="transmembrane region" description="Helical" evidence="7">
    <location>
        <begin position="309"/>
        <end position="332"/>
    </location>
</feature>
<comment type="subcellular location">
    <subcellularLocation>
        <location evidence="1">Cell membrane</location>
        <topology evidence="1">Multi-pass membrane protein</topology>
    </subcellularLocation>
</comment>
<accession>A0A5C0AYU9</accession>
<keyword evidence="5 7" id="KW-1133">Transmembrane helix</keyword>
<feature type="transmembrane region" description="Helical" evidence="7">
    <location>
        <begin position="52"/>
        <end position="69"/>
    </location>
</feature>
<dbReference type="RefSeq" id="WP_148815678.1">
    <property type="nucleotide sequence ID" value="NZ_CP043046.1"/>
</dbReference>
<dbReference type="PANTHER" id="PTHR23513:SF6">
    <property type="entry name" value="MAJOR FACILITATOR SUPERFAMILY ASSOCIATED DOMAIN-CONTAINING PROTEIN"/>
    <property type="match status" value="1"/>
</dbReference>
<keyword evidence="3" id="KW-1003">Cell membrane</keyword>
<evidence type="ECO:0000256" key="6">
    <source>
        <dbReference type="ARBA" id="ARBA00023136"/>
    </source>
</evidence>
<evidence type="ECO:0000313" key="10">
    <source>
        <dbReference type="Proteomes" id="UP000325161"/>
    </source>
</evidence>
<feature type="transmembrane region" description="Helical" evidence="7">
    <location>
        <begin position="251"/>
        <end position="272"/>
    </location>
</feature>
<dbReference type="GO" id="GO:0005886">
    <property type="term" value="C:plasma membrane"/>
    <property type="evidence" value="ECO:0007669"/>
    <property type="project" value="UniProtKB-SubCell"/>
</dbReference>
<gene>
    <name evidence="9" type="ORF">FXN63_13615</name>
</gene>
<evidence type="ECO:0000256" key="5">
    <source>
        <dbReference type="ARBA" id="ARBA00022989"/>
    </source>
</evidence>
<dbReference type="InterPro" id="IPR036259">
    <property type="entry name" value="MFS_trans_sf"/>
</dbReference>
<keyword evidence="6 7" id="KW-0472">Membrane</keyword>
<evidence type="ECO:0000259" key="8">
    <source>
        <dbReference type="PROSITE" id="PS50850"/>
    </source>
</evidence>
<keyword evidence="4 7" id="KW-0812">Transmembrane</keyword>
<dbReference type="AlphaFoldDB" id="A0A5C0AYU9"/>
<feature type="transmembrane region" description="Helical" evidence="7">
    <location>
        <begin position="371"/>
        <end position="392"/>
    </location>
</feature>
<dbReference type="GO" id="GO:0022857">
    <property type="term" value="F:transmembrane transporter activity"/>
    <property type="evidence" value="ECO:0007669"/>
    <property type="project" value="InterPro"/>
</dbReference>
<dbReference type="EMBL" id="CP043046">
    <property type="protein sequence ID" value="QEI06754.1"/>
    <property type="molecule type" value="Genomic_DNA"/>
</dbReference>
<dbReference type="InterPro" id="IPR020846">
    <property type="entry name" value="MFS_dom"/>
</dbReference>
<organism evidence="9 10">
    <name type="scientific">Pigmentiphaga aceris</name>
    <dbReference type="NCBI Taxonomy" id="1940612"/>
    <lineage>
        <taxon>Bacteria</taxon>
        <taxon>Pseudomonadati</taxon>
        <taxon>Pseudomonadota</taxon>
        <taxon>Betaproteobacteria</taxon>
        <taxon>Burkholderiales</taxon>
        <taxon>Alcaligenaceae</taxon>
        <taxon>Pigmentiphaga</taxon>
    </lineage>
</organism>
<evidence type="ECO:0000256" key="2">
    <source>
        <dbReference type="ARBA" id="ARBA00022448"/>
    </source>
</evidence>